<dbReference type="EMBL" id="AP035786">
    <property type="protein sequence ID" value="BFO74302.1"/>
    <property type="molecule type" value="Genomic_DNA"/>
</dbReference>
<protein>
    <recommendedName>
        <fullName evidence="2">DUF4369 domain-containing protein</fullName>
    </recommendedName>
</protein>
<reference evidence="1" key="1">
    <citation type="submission" date="2024-07" db="EMBL/GenBank/DDBJ databases">
        <title>Complete genome sequence of Prevotella sp. YM-2024 GTC17254.</title>
        <authorList>
            <person name="Hayashi M."/>
            <person name="Muto Y."/>
            <person name="Tanaka K."/>
            <person name="Niwa H."/>
        </authorList>
    </citation>
    <scope>NUCLEOTIDE SEQUENCE</scope>
    <source>
        <strain evidence="1">GTC17254</strain>
    </source>
</reference>
<name>A0AB33J7S4_9BACT</name>
<sequence>MFLLLLLLSFGVCTQASKDFDEKLREKIRGSWCFVGDPGYCAMQIEEDSIIWVDIAPDHSYAYTIVDGVLKTSSPNEATLISEPISFAGDTLIIGVPADEEPVLRLLPFSTISIRGKRVKIPYTEDALWEEEFNALMESLNNQPLSGAILSEWNTLGLFTDGAVAETYDNYLADLYMKHPQVFLDWIYNHQEIDSDSHTIRTVIMGGGEEIVGYPTKLRVQKDINNIKNLAQKRYLITLLNEWKQY</sequence>
<proteinExistence type="predicted"/>
<evidence type="ECO:0000313" key="1">
    <source>
        <dbReference type="EMBL" id="BFO74302.1"/>
    </source>
</evidence>
<evidence type="ECO:0008006" key="2">
    <source>
        <dbReference type="Google" id="ProtNLM"/>
    </source>
</evidence>
<accession>A0AB33J7S4</accession>
<organism evidence="1">
    <name type="scientific">Prevotella sp. GTC17254</name>
    <dbReference type="NCBI Taxonomy" id="3236794"/>
    <lineage>
        <taxon>Bacteria</taxon>
        <taxon>Pseudomonadati</taxon>
        <taxon>Bacteroidota</taxon>
        <taxon>Bacteroidia</taxon>
        <taxon>Bacteroidales</taxon>
        <taxon>Prevotellaceae</taxon>
        <taxon>Prevotella</taxon>
    </lineage>
</organism>
<dbReference type="AlphaFoldDB" id="A0AB33J7S4"/>
<gene>
    <name evidence="1" type="ORF">GTC17254_18990</name>
</gene>